<accession>A0A9X1V6J7</accession>
<dbReference type="InterPro" id="IPR012340">
    <property type="entry name" value="NA-bd_OB-fold"/>
</dbReference>
<evidence type="ECO:0000313" key="8">
    <source>
        <dbReference type="Proteomes" id="UP001139263"/>
    </source>
</evidence>
<evidence type="ECO:0000256" key="1">
    <source>
        <dbReference type="ARBA" id="ARBA00004141"/>
    </source>
</evidence>
<dbReference type="AlphaFoldDB" id="A0A9X1V6J7"/>
<evidence type="ECO:0000313" key="7">
    <source>
        <dbReference type="EMBL" id="MCI0182208.1"/>
    </source>
</evidence>
<dbReference type="InterPro" id="IPR052165">
    <property type="entry name" value="Membrane_assoc_protease"/>
</dbReference>
<keyword evidence="4 5" id="KW-0472">Membrane</keyword>
<dbReference type="PANTHER" id="PTHR33507:SF3">
    <property type="entry name" value="INNER MEMBRANE PROTEIN YBBJ"/>
    <property type="match status" value="1"/>
</dbReference>
<comment type="caution">
    <text evidence="7">The sequence shown here is derived from an EMBL/GenBank/DDBJ whole genome shotgun (WGS) entry which is preliminary data.</text>
</comment>
<keyword evidence="3 5" id="KW-1133">Transmembrane helix</keyword>
<protein>
    <recommendedName>
        <fullName evidence="6">NfeD-like C-terminal domain-containing protein</fullName>
    </recommendedName>
</protein>
<organism evidence="7 8">
    <name type="scientific">Sulfoacidibacillus ferrooxidans</name>
    <dbReference type="NCBI Taxonomy" id="2005001"/>
    <lineage>
        <taxon>Bacteria</taxon>
        <taxon>Bacillati</taxon>
        <taxon>Bacillota</taxon>
        <taxon>Bacilli</taxon>
        <taxon>Bacillales</taxon>
        <taxon>Alicyclobacillaceae</taxon>
        <taxon>Sulfoacidibacillus</taxon>
    </lineage>
</organism>
<dbReference type="SUPFAM" id="SSF141322">
    <property type="entry name" value="NfeD domain-like"/>
    <property type="match status" value="1"/>
</dbReference>
<evidence type="ECO:0000256" key="4">
    <source>
        <dbReference type="ARBA" id="ARBA00023136"/>
    </source>
</evidence>
<name>A0A9X1V6J7_9BACL</name>
<evidence type="ECO:0000256" key="5">
    <source>
        <dbReference type="SAM" id="Phobius"/>
    </source>
</evidence>
<keyword evidence="2 5" id="KW-0812">Transmembrane</keyword>
<keyword evidence="8" id="KW-1185">Reference proteome</keyword>
<dbReference type="Proteomes" id="UP001139263">
    <property type="component" value="Unassembled WGS sequence"/>
</dbReference>
<reference evidence="7" key="1">
    <citation type="submission" date="2022-03" db="EMBL/GenBank/DDBJ databases">
        <title>Draft Genome Sequence of Firmicute Strain S0AB, a Heterotrophic Iron/Sulfur-Oxidizing Extreme Acidophile.</title>
        <authorList>
            <person name="Vergara E."/>
            <person name="Pakostova E."/>
            <person name="Johnson D.B."/>
            <person name="Holmes D.S."/>
        </authorList>
    </citation>
    <scope>NUCLEOTIDE SEQUENCE</scope>
    <source>
        <strain evidence="7">S0AB</strain>
    </source>
</reference>
<evidence type="ECO:0000256" key="2">
    <source>
        <dbReference type="ARBA" id="ARBA00022692"/>
    </source>
</evidence>
<evidence type="ECO:0000259" key="6">
    <source>
        <dbReference type="Pfam" id="PF01957"/>
    </source>
</evidence>
<dbReference type="Gene3D" id="2.40.50.140">
    <property type="entry name" value="Nucleic acid-binding proteins"/>
    <property type="match status" value="1"/>
</dbReference>
<dbReference type="InterPro" id="IPR002810">
    <property type="entry name" value="NfeD-like_C"/>
</dbReference>
<comment type="subcellular location">
    <subcellularLocation>
        <location evidence="1">Membrane</location>
        <topology evidence="1">Multi-pass membrane protein</topology>
    </subcellularLocation>
</comment>
<proteinExistence type="predicted"/>
<dbReference type="Pfam" id="PF01957">
    <property type="entry name" value="NfeD"/>
    <property type="match status" value="1"/>
</dbReference>
<feature type="transmembrane region" description="Helical" evidence="5">
    <location>
        <begin position="7"/>
        <end position="33"/>
    </location>
</feature>
<dbReference type="PANTHER" id="PTHR33507">
    <property type="entry name" value="INNER MEMBRANE PROTEIN YBBJ"/>
    <property type="match status" value="1"/>
</dbReference>
<feature type="transmembrane region" description="Helical" evidence="5">
    <location>
        <begin position="39"/>
        <end position="65"/>
    </location>
</feature>
<gene>
    <name evidence="7" type="ORF">MM817_00464</name>
</gene>
<sequence length="149" mass="16677">MWDMSSFVWIILAVILGVIELLSTTFILLWVALSAFVTGILSLFLHVFGIQLLVFIFLSIILLILTRPLVKRWRGSPTSTYQSNVQRLVGEEGVMVSKIMEGKTGMVRVGNETWSARGEFPEAIVERGDRVLVVAVKSSLLIVRRVVSE</sequence>
<dbReference type="EMBL" id="JALBUF010000001">
    <property type="protein sequence ID" value="MCI0182208.1"/>
    <property type="molecule type" value="Genomic_DNA"/>
</dbReference>
<feature type="domain" description="NfeD-like C-terminal" evidence="6">
    <location>
        <begin position="86"/>
        <end position="145"/>
    </location>
</feature>
<evidence type="ECO:0000256" key="3">
    <source>
        <dbReference type="ARBA" id="ARBA00022989"/>
    </source>
</evidence>
<dbReference type="GO" id="GO:0005886">
    <property type="term" value="C:plasma membrane"/>
    <property type="evidence" value="ECO:0007669"/>
    <property type="project" value="TreeGrafter"/>
</dbReference>